<gene>
    <name evidence="2" type="ORF">L484_020162</name>
</gene>
<accession>W9R9W4</accession>
<dbReference type="EMBL" id="KE343861">
    <property type="protein sequence ID" value="EXB44350.1"/>
    <property type="molecule type" value="Genomic_DNA"/>
</dbReference>
<dbReference type="AlphaFoldDB" id="W9R9W4"/>
<evidence type="ECO:0000313" key="3">
    <source>
        <dbReference type="Proteomes" id="UP000030645"/>
    </source>
</evidence>
<sequence length="140" mass="15388">MTQTLLLLSTKSFLLLKLKPDFPPFLSNPKPNPSPIQFIRFYTSPNPTPLCPSRPNSVSFRVHSLPPRHSPTSPQFTQSLILFAVSSLLLVLRLFSAVLLPNFPARWRGLVAASEEAEARTSGSSRTCGKPLSRTRTGGS</sequence>
<feature type="region of interest" description="Disordered" evidence="1">
    <location>
        <begin position="118"/>
        <end position="140"/>
    </location>
</feature>
<proteinExistence type="predicted"/>
<keyword evidence="3" id="KW-1185">Reference proteome</keyword>
<evidence type="ECO:0000256" key="1">
    <source>
        <dbReference type="SAM" id="MobiDB-lite"/>
    </source>
</evidence>
<reference evidence="3" key="1">
    <citation type="submission" date="2013-01" db="EMBL/GenBank/DDBJ databases">
        <title>Draft Genome Sequence of a Mulberry Tree, Morus notabilis C.K. Schneid.</title>
        <authorList>
            <person name="He N."/>
            <person name="Zhao S."/>
        </authorList>
    </citation>
    <scope>NUCLEOTIDE SEQUENCE</scope>
</reference>
<evidence type="ECO:0000313" key="2">
    <source>
        <dbReference type="EMBL" id="EXB44350.1"/>
    </source>
</evidence>
<protein>
    <submittedName>
        <fullName evidence="2">Uncharacterized protein</fullName>
    </submittedName>
</protein>
<dbReference type="Proteomes" id="UP000030645">
    <property type="component" value="Unassembled WGS sequence"/>
</dbReference>
<organism evidence="2 3">
    <name type="scientific">Morus notabilis</name>
    <dbReference type="NCBI Taxonomy" id="981085"/>
    <lineage>
        <taxon>Eukaryota</taxon>
        <taxon>Viridiplantae</taxon>
        <taxon>Streptophyta</taxon>
        <taxon>Embryophyta</taxon>
        <taxon>Tracheophyta</taxon>
        <taxon>Spermatophyta</taxon>
        <taxon>Magnoliopsida</taxon>
        <taxon>eudicotyledons</taxon>
        <taxon>Gunneridae</taxon>
        <taxon>Pentapetalae</taxon>
        <taxon>rosids</taxon>
        <taxon>fabids</taxon>
        <taxon>Rosales</taxon>
        <taxon>Moraceae</taxon>
        <taxon>Moreae</taxon>
        <taxon>Morus</taxon>
    </lineage>
</organism>
<name>W9R9W4_9ROSA</name>